<evidence type="ECO:0000259" key="10">
    <source>
        <dbReference type="Pfam" id="PF08511"/>
    </source>
</evidence>
<evidence type="ECO:0000256" key="7">
    <source>
        <dbReference type="ARBA" id="ARBA00023128"/>
    </source>
</evidence>
<dbReference type="eggNOG" id="KOG2969">
    <property type="taxonomic scope" value="Eukaryota"/>
</dbReference>
<reference evidence="12" key="1">
    <citation type="journal article" date="2013" name="Science">
        <title>The Amborella genome and the evolution of flowering plants.</title>
        <authorList>
            <consortium name="Amborella Genome Project"/>
        </authorList>
    </citation>
    <scope>NUCLEOTIDE SEQUENCE [LARGE SCALE GENOMIC DNA]</scope>
</reference>
<comment type="similarity">
    <text evidence="3 8">Belongs to the COQ9 family.</text>
</comment>
<accession>W1NSW2</accession>
<evidence type="ECO:0000256" key="8">
    <source>
        <dbReference type="RuleBase" id="RU366063"/>
    </source>
</evidence>
<dbReference type="Pfam" id="PF08511">
    <property type="entry name" value="COQ9"/>
    <property type="match status" value="1"/>
</dbReference>
<dbReference type="InterPro" id="IPR013718">
    <property type="entry name" value="COQ9_C"/>
</dbReference>
<dbReference type="AlphaFoldDB" id="W1NSW2"/>
<dbReference type="EMBL" id="KI395256">
    <property type="protein sequence ID" value="ERM98823.1"/>
    <property type="molecule type" value="Genomic_DNA"/>
</dbReference>
<dbReference type="NCBIfam" id="TIGR02396">
    <property type="entry name" value="diverge_rpsU"/>
    <property type="match status" value="1"/>
</dbReference>
<dbReference type="PANTHER" id="PTHR21427:SF19">
    <property type="entry name" value="UBIQUINONE BIOSYNTHESIS PROTEIN COQ9, MITOCHONDRIAL"/>
    <property type="match status" value="1"/>
</dbReference>
<proteinExistence type="inferred from homology"/>
<feature type="domain" description="COQ9 C-terminal" evidence="10">
    <location>
        <begin position="150"/>
        <end position="201"/>
    </location>
</feature>
<dbReference type="PANTHER" id="PTHR21427">
    <property type="entry name" value="UBIQUINONE BIOSYNTHESIS PROTEIN COQ9, MITOCHONDRIAL"/>
    <property type="match status" value="1"/>
</dbReference>
<evidence type="ECO:0000256" key="9">
    <source>
        <dbReference type="SAM" id="MobiDB-lite"/>
    </source>
</evidence>
<dbReference type="FunFam" id="1.10.357.10:FF:000004">
    <property type="entry name" value="Ubiquinone biosynthesis protein COQ9, mitochondrial"/>
    <property type="match status" value="1"/>
</dbReference>
<dbReference type="OMA" id="IELIIYW"/>
<evidence type="ECO:0000313" key="12">
    <source>
        <dbReference type="Proteomes" id="UP000017836"/>
    </source>
</evidence>
<dbReference type="GO" id="GO:0008289">
    <property type="term" value="F:lipid binding"/>
    <property type="evidence" value="ECO:0007669"/>
    <property type="project" value="UniProtKB-UniRule"/>
</dbReference>
<gene>
    <name evidence="11" type="ORF">AMTR_s00093p00121920</name>
</gene>
<sequence length="212" mass="24016">MPLSTLYRPFSTKPHTNHKNQKEAEGDKRRQRDCRREYRDEQACVLDAAISHVVRLGWSEEAMICGAKDVGLSPSIVGSFARKEAALVEYFMDLCLQKLADKIESGLDLPDLILSQRISKIVRTRLEMQIPYISKWHQALSIQAQPVNISTSLKQRAILVDEIWDAAGDQSMDINWYVKRTVLGGIYSATEVYMLTDHSPGSFLSMNPLIFA</sequence>
<dbReference type="Gene3D" id="1.10.357.10">
    <property type="entry name" value="Tetracycline Repressor, domain 2"/>
    <property type="match status" value="1"/>
</dbReference>
<dbReference type="Proteomes" id="UP000017836">
    <property type="component" value="Unassembled WGS sequence"/>
</dbReference>
<protein>
    <recommendedName>
        <fullName evidence="8">Ubiquinone biosynthesis protein</fullName>
    </recommendedName>
</protein>
<keyword evidence="6 8" id="KW-0446">Lipid-binding</keyword>
<name>W1NSW2_AMBTC</name>
<evidence type="ECO:0000256" key="4">
    <source>
        <dbReference type="ARBA" id="ARBA00022688"/>
    </source>
</evidence>
<keyword evidence="4 8" id="KW-0831">Ubiquinone biosynthesis</keyword>
<evidence type="ECO:0000313" key="11">
    <source>
        <dbReference type="EMBL" id="ERM98823.1"/>
    </source>
</evidence>
<comment type="pathway">
    <text evidence="2 8">Cofactor biosynthesis; ubiquinone biosynthesis.</text>
</comment>
<comment type="subcellular location">
    <subcellularLocation>
        <location evidence="1 8">Mitochondrion</location>
    </subcellularLocation>
</comment>
<dbReference type="HOGENOM" id="CLU_057411_3_2_1"/>
<dbReference type="InterPro" id="IPR012762">
    <property type="entry name" value="Ubiq_biosynth_COQ9"/>
</dbReference>
<evidence type="ECO:0000256" key="3">
    <source>
        <dbReference type="ARBA" id="ARBA00010766"/>
    </source>
</evidence>
<evidence type="ECO:0000256" key="5">
    <source>
        <dbReference type="ARBA" id="ARBA00022946"/>
    </source>
</evidence>
<evidence type="ECO:0000256" key="2">
    <source>
        <dbReference type="ARBA" id="ARBA00004749"/>
    </source>
</evidence>
<dbReference type="Gramene" id="ERM98823">
    <property type="protein sequence ID" value="ERM98823"/>
    <property type="gene ID" value="AMTR_s00093p00121920"/>
</dbReference>
<organism evidence="11 12">
    <name type="scientific">Amborella trichopoda</name>
    <dbReference type="NCBI Taxonomy" id="13333"/>
    <lineage>
        <taxon>Eukaryota</taxon>
        <taxon>Viridiplantae</taxon>
        <taxon>Streptophyta</taxon>
        <taxon>Embryophyta</taxon>
        <taxon>Tracheophyta</taxon>
        <taxon>Spermatophyta</taxon>
        <taxon>Magnoliopsida</taxon>
        <taxon>Amborellales</taxon>
        <taxon>Amborellaceae</taxon>
        <taxon>Amborella</taxon>
    </lineage>
</organism>
<keyword evidence="7 8" id="KW-0496">Mitochondrion</keyword>
<keyword evidence="5" id="KW-0809">Transit peptide</keyword>
<evidence type="ECO:0000256" key="1">
    <source>
        <dbReference type="ARBA" id="ARBA00004173"/>
    </source>
</evidence>
<dbReference type="GO" id="GO:0006744">
    <property type="term" value="P:ubiquinone biosynthetic process"/>
    <property type="evidence" value="ECO:0007669"/>
    <property type="project" value="UniProtKB-UniRule"/>
</dbReference>
<dbReference type="STRING" id="13333.W1NSW2"/>
<evidence type="ECO:0000256" key="6">
    <source>
        <dbReference type="ARBA" id="ARBA00023121"/>
    </source>
</evidence>
<comment type="function">
    <text evidence="8">Membrane-associated protein that warps the membrane surface to access and bind aromatic isoprenes with high specificity, including ubiquinone (CoQ) isoprene intermediates and presents them directly to Coq7, therefore facilitating the Coq7-mediated hydroxylase step. Participates in the biosynthesis of coenzyme Q, also named ubiquinone, an essential lipid-soluble electron transporter for aerobic cellular respiration.</text>
</comment>
<feature type="compositionally biased region" description="Basic and acidic residues" evidence="9">
    <location>
        <begin position="20"/>
        <end position="33"/>
    </location>
</feature>
<keyword evidence="12" id="KW-1185">Reference proteome</keyword>
<dbReference type="UniPathway" id="UPA00232"/>
<feature type="region of interest" description="Disordered" evidence="9">
    <location>
        <begin position="1"/>
        <end position="33"/>
    </location>
</feature>
<dbReference type="GO" id="GO:0005739">
    <property type="term" value="C:mitochondrion"/>
    <property type="evidence" value="ECO:0007669"/>
    <property type="project" value="UniProtKB-SubCell"/>
</dbReference>